<feature type="transmembrane region" description="Helical" evidence="17">
    <location>
        <begin position="683"/>
        <end position="706"/>
    </location>
</feature>
<evidence type="ECO:0000256" key="12">
    <source>
        <dbReference type="ARBA" id="ARBA00023134"/>
    </source>
</evidence>
<evidence type="ECO:0000256" key="13">
    <source>
        <dbReference type="ARBA" id="ARBA00023136"/>
    </source>
</evidence>
<feature type="binding site" evidence="15">
    <location>
        <begin position="34"/>
        <end position="38"/>
    </location>
    <ligand>
        <name>GTP</name>
        <dbReference type="ChEBI" id="CHEBI:37565"/>
        <label>1</label>
    </ligand>
</feature>
<evidence type="ECO:0000256" key="11">
    <source>
        <dbReference type="ARBA" id="ARBA00023065"/>
    </source>
</evidence>
<feature type="binding site" evidence="15">
    <location>
        <begin position="114"/>
        <end position="117"/>
    </location>
    <ligand>
        <name>GTP</name>
        <dbReference type="ChEBI" id="CHEBI:37565"/>
        <label>1</label>
    </ligand>
</feature>
<dbReference type="SUPFAM" id="SSF52540">
    <property type="entry name" value="P-loop containing nucleoside triphosphate hydrolases"/>
    <property type="match status" value="1"/>
</dbReference>
<feature type="transmembrane region" description="Helical" evidence="17">
    <location>
        <begin position="786"/>
        <end position="808"/>
    </location>
</feature>
<dbReference type="InterPro" id="IPR003373">
    <property type="entry name" value="Fe2_transport_prot-B"/>
</dbReference>
<dbReference type="GO" id="GO:0015093">
    <property type="term" value="F:ferrous iron transmembrane transporter activity"/>
    <property type="evidence" value="ECO:0007669"/>
    <property type="project" value="UniProtKB-UniRule"/>
</dbReference>
<feature type="transmembrane region" description="Helical" evidence="17">
    <location>
        <begin position="621"/>
        <end position="639"/>
    </location>
</feature>
<keyword evidence="16" id="KW-0479">Metal-binding</keyword>
<comment type="subcellular location">
    <subcellularLocation>
        <location evidence="2">Cell inner membrane</location>
        <topology evidence="2">Multi-pass membrane protein</topology>
    </subcellularLocation>
    <subcellularLocation>
        <location evidence="17">Cell membrane</location>
        <topology evidence="17">Multi-pass membrane protein</topology>
    </subcellularLocation>
</comment>
<feature type="transmembrane region" description="Helical" evidence="17">
    <location>
        <begin position="758"/>
        <end position="780"/>
    </location>
</feature>
<dbReference type="PROSITE" id="PS51711">
    <property type="entry name" value="G_FEOB"/>
    <property type="match status" value="1"/>
</dbReference>
<keyword evidence="11" id="KW-0406">Ion transport</keyword>
<keyword evidence="9 17" id="KW-1133">Transmembrane helix</keyword>
<dbReference type="InterPro" id="IPR050860">
    <property type="entry name" value="FeoB_GTPase"/>
</dbReference>
<dbReference type="CDD" id="cd01879">
    <property type="entry name" value="FeoB"/>
    <property type="match status" value="1"/>
</dbReference>
<reference evidence="19" key="1">
    <citation type="submission" date="2020-10" db="EMBL/GenBank/DDBJ databases">
        <authorList>
            <person name="Gilroy R."/>
        </authorList>
    </citation>
    <scope>NUCLEOTIDE SEQUENCE</scope>
    <source>
        <strain evidence="19">ChiGjej1B1-1684</strain>
    </source>
</reference>
<comment type="similarity">
    <text evidence="17">Belongs to the TRAFAC class TrmE-Era-EngA-EngB-Septin-like GTPase superfamily. FeoB GTPase (TC 9.A.8) family.</text>
</comment>
<dbReference type="FunFam" id="3.40.50.300:FF:000426">
    <property type="entry name" value="Ferrous iron transport protein B"/>
    <property type="match status" value="1"/>
</dbReference>
<keyword evidence="3 17" id="KW-0813">Transport</keyword>
<keyword evidence="7 17" id="KW-0812">Transmembrane</keyword>
<evidence type="ECO:0000256" key="1">
    <source>
        <dbReference type="ARBA" id="ARBA00003926"/>
    </source>
</evidence>
<keyword evidence="10 17" id="KW-0408">Iron</keyword>
<evidence type="ECO:0000256" key="3">
    <source>
        <dbReference type="ARBA" id="ARBA00022448"/>
    </source>
</evidence>
<dbReference type="InterPro" id="IPR030389">
    <property type="entry name" value="G_FEOB_dom"/>
</dbReference>
<feature type="transmembrane region" description="Helical" evidence="17">
    <location>
        <begin position="278"/>
        <end position="296"/>
    </location>
</feature>
<dbReference type="Pfam" id="PF07670">
    <property type="entry name" value="Gate"/>
    <property type="match status" value="2"/>
</dbReference>
<dbReference type="Pfam" id="PF07664">
    <property type="entry name" value="FeoB_C"/>
    <property type="match status" value="1"/>
</dbReference>
<feature type="binding site" evidence="15">
    <location>
        <begin position="54"/>
        <end position="57"/>
    </location>
    <ligand>
        <name>GTP</name>
        <dbReference type="ChEBI" id="CHEBI:37565"/>
        <label>1</label>
    </ligand>
</feature>
<dbReference type="Proteomes" id="UP000824118">
    <property type="component" value="Unassembled WGS sequence"/>
</dbReference>
<dbReference type="GO" id="GO:0005525">
    <property type="term" value="F:GTP binding"/>
    <property type="evidence" value="ECO:0007669"/>
    <property type="project" value="UniProtKB-KW"/>
</dbReference>
<keyword evidence="8 15" id="KW-0547">Nucleotide-binding</keyword>
<dbReference type="Gene3D" id="1.10.287.1770">
    <property type="match status" value="1"/>
</dbReference>
<evidence type="ECO:0000256" key="5">
    <source>
        <dbReference type="ARBA" id="ARBA00022496"/>
    </source>
</evidence>
<dbReference type="PANTHER" id="PTHR43185:SF1">
    <property type="entry name" value="FE(2+) TRANSPORTER FEOB"/>
    <property type="match status" value="1"/>
</dbReference>
<dbReference type="InterPro" id="IPR011642">
    <property type="entry name" value="Gate_dom"/>
</dbReference>
<feature type="binding site" evidence="16">
    <location>
        <position position="24"/>
    </location>
    <ligand>
        <name>Mg(2+)</name>
        <dbReference type="ChEBI" id="CHEBI:18420"/>
        <label>2</label>
    </ligand>
</feature>
<feature type="binding site" evidence="16">
    <location>
        <position position="20"/>
    </location>
    <ligand>
        <name>Mg(2+)</name>
        <dbReference type="ChEBI" id="CHEBI:18420"/>
        <label>2</label>
    </ligand>
</feature>
<comment type="caution">
    <text evidence="19">The sequence shown here is derived from an EMBL/GenBank/DDBJ whole genome shotgun (WGS) entry which is preliminary data.</text>
</comment>
<evidence type="ECO:0000256" key="8">
    <source>
        <dbReference type="ARBA" id="ARBA00022741"/>
    </source>
</evidence>
<feature type="binding site" evidence="15">
    <location>
        <begin position="9"/>
        <end position="16"/>
    </location>
    <ligand>
        <name>GTP</name>
        <dbReference type="ChEBI" id="CHEBI:37565"/>
        <label>1</label>
    </ligand>
</feature>
<sequence>MSFKIALAGNPNSGKTTLFNGLTGANQFVGNWPGVTVEKKEGKLKGYKDVIITDLPGIYSLSPYTLEEVVARNYLLQEKPDAILNIVDGTNLERNLYLSTQLMELGIPVVMAINMMDVVRKNKDVIKIDVLSKKMGCKVVEISALKGTGIQEAAQAAYDAAVNGKKTEPVHRFSKKCEEYLDSIEDKLTSEIPQFQKRFYAVKLFERDEKIKETMKNLPDVEEIINQAETEFDDDTESIITNERYSYIDSIIKGCYTKHNKNKLSTSDKIDRVVTNRWAALPIFAVVMFIVYYISVTTVGTIFTDWANDGVFGDGWHLLGIGAGKYETASEEYSTADTEVSAFLEAAENAGIDTTAISEARENGEEISAEELAAFEASAANVTGEAVFYDDDTGEVSETVPVNLALFKEAYQVSEPDPADYGVWVPGIPVFVEQGLTAINCADWLQELILDGIVAGLGAVLGFVPQMLVLFLFLAFLEGCGYMARIAFIMDRIFRKFGLSGKSFIPMLIGTGCGVPGIMASRTIENDRDRKMTIMTTTFIPCSAKLPIIALISGALFGRAWWVAPSAYFVGIAAIICSGIILKKTRMFSGDPAPFVMELPAYHLPTVGNVLRSMWERGWSFIKKAGTVILLATIFVWFASAYGFEGGGFTKVEDMQNSILGIIGSFIAPIFAPLGWGNWQATVAAFTGLIAKENVVGTFGVLYGGFDEVAENGWQIWANMRASFTGLSAYSFLVFNLLCAPCFAAIGAIKREMNNAKWTWFAIGYQCVFAYVVSMCIFQLGTLITGGGFTVATAVAILLVVLFLYLLFRPNNTDNNRLTKKVRV</sequence>
<evidence type="ECO:0000256" key="16">
    <source>
        <dbReference type="PIRSR" id="PIRSR603373-2"/>
    </source>
</evidence>
<proteinExistence type="inferred from homology"/>
<gene>
    <name evidence="19" type="primary">feoB</name>
    <name evidence="19" type="ORF">IAD22_02380</name>
</gene>
<evidence type="ECO:0000256" key="14">
    <source>
        <dbReference type="NCBIfam" id="TIGR00437"/>
    </source>
</evidence>
<accession>A0A9D1S785</accession>
<reference evidence="19" key="2">
    <citation type="journal article" date="2021" name="PeerJ">
        <title>Extensive microbial diversity within the chicken gut microbiome revealed by metagenomics and culture.</title>
        <authorList>
            <person name="Gilroy R."/>
            <person name="Ravi A."/>
            <person name="Getino M."/>
            <person name="Pursley I."/>
            <person name="Horton D.L."/>
            <person name="Alikhan N.F."/>
            <person name="Baker D."/>
            <person name="Gharbi K."/>
            <person name="Hall N."/>
            <person name="Watson M."/>
            <person name="Adriaenssens E.M."/>
            <person name="Foster-Nyarko E."/>
            <person name="Jarju S."/>
            <person name="Secka A."/>
            <person name="Antonio M."/>
            <person name="Oren A."/>
            <person name="Chaudhuri R.R."/>
            <person name="La Ragione R."/>
            <person name="Hildebrand F."/>
            <person name="Pallen M.J."/>
        </authorList>
    </citation>
    <scope>NUCLEOTIDE SEQUENCE</scope>
    <source>
        <strain evidence="19">ChiGjej1B1-1684</strain>
    </source>
</reference>
<feature type="transmembrane region" description="Helical" evidence="17">
    <location>
        <begin position="659"/>
        <end position="676"/>
    </location>
</feature>
<dbReference type="PANTHER" id="PTHR43185">
    <property type="entry name" value="FERROUS IRON TRANSPORT PROTEIN B"/>
    <property type="match status" value="1"/>
</dbReference>
<organism evidence="19 20">
    <name type="scientific">Candidatus Limousia pullorum</name>
    <dbReference type="NCBI Taxonomy" id="2840860"/>
    <lineage>
        <taxon>Bacteria</taxon>
        <taxon>Bacillati</taxon>
        <taxon>Bacillota</taxon>
        <taxon>Clostridia</taxon>
        <taxon>Eubacteriales</taxon>
        <taxon>Oscillospiraceae</taxon>
        <taxon>Oscillospiraceae incertae sedis</taxon>
        <taxon>Candidatus Limousia</taxon>
    </lineage>
</organism>
<evidence type="ECO:0000256" key="6">
    <source>
        <dbReference type="ARBA" id="ARBA00022519"/>
    </source>
</evidence>
<dbReference type="Pfam" id="PF02421">
    <property type="entry name" value="FeoB_N"/>
    <property type="match status" value="1"/>
</dbReference>
<dbReference type="NCBIfam" id="TIGR00437">
    <property type="entry name" value="feoB"/>
    <property type="match status" value="1"/>
</dbReference>
<feature type="domain" description="FeoB-type G" evidence="18">
    <location>
        <begin position="2"/>
        <end position="163"/>
    </location>
</feature>
<evidence type="ECO:0000256" key="10">
    <source>
        <dbReference type="ARBA" id="ARBA00023004"/>
    </source>
</evidence>
<evidence type="ECO:0000313" key="19">
    <source>
        <dbReference type="EMBL" id="HIU49849.1"/>
    </source>
</evidence>
<dbReference type="EMBL" id="DVNG01000033">
    <property type="protein sequence ID" value="HIU49849.1"/>
    <property type="molecule type" value="Genomic_DNA"/>
</dbReference>
<dbReference type="GO" id="GO:0046872">
    <property type="term" value="F:metal ion binding"/>
    <property type="evidence" value="ECO:0007669"/>
    <property type="project" value="UniProtKB-KW"/>
</dbReference>
<keyword evidence="16" id="KW-0460">Magnesium</keyword>
<feature type="transmembrane region" description="Helical" evidence="17">
    <location>
        <begin position="726"/>
        <end position="746"/>
    </location>
</feature>
<name>A0A9D1S785_9FIRM</name>
<dbReference type="AlphaFoldDB" id="A0A9D1S785"/>
<protein>
    <recommendedName>
        <fullName evidence="14 17">Ferrous iron transport protein B</fullName>
    </recommendedName>
</protein>
<evidence type="ECO:0000256" key="9">
    <source>
        <dbReference type="ARBA" id="ARBA00022989"/>
    </source>
</evidence>
<feature type="transmembrane region" description="Helical" evidence="17">
    <location>
        <begin position="562"/>
        <end position="582"/>
    </location>
</feature>
<evidence type="ECO:0000259" key="18">
    <source>
        <dbReference type="PROSITE" id="PS51711"/>
    </source>
</evidence>
<evidence type="ECO:0000313" key="20">
    <source>
        <dbReference type="Proteomes" id="UP000824118"/>
    </source>
</evidence>
<dbReference type="GO" id="GO:0005886">
    <property type="term" value="C:plasma membrane"/>
    <property type="evidence" value="ECO:0007669"/>
    <property type="project" value="UniProtKB-SubCell"/>
</dbReference>
<feature type="binding site" evidence="16">
    <location>
        <position position="21"/>
    </location>
    <ligand>
        <name>Mg(2+)</name>
        <dbReference type="ChEBI" id="CHEBI:18420"/>
        <label>2</label>
    </ligand>
</feature>
<keyword evidence="12 15" id="KW-0342">GTP-binding</keyword>
<evidence type="ECO:0000256" key="2">
    <source>
        <dbReference type="ARBA" id="ARBA00004429"/>
    </source>
</evidence>
<dbReference type="InterPro" id="IPR011640">
    <property type="entry name" value="Fe2_transport_prot_B_C"/>
</dbReference>
<keyword evidence="5 17" id="KW-0410">Iron transport</keyword>
<dbReference type="Pfam" id="PF17910">
    <property type="entry name" value="FeoB_Cyto"/>
    <property type="match status" value="1"/>
</dbReference>
<evidence type="ECO:0000256" key="4">
    <source>
        <dbReference type="ARBA" id="ARBA00022475"/>
    </source>
</evidence>
<feature type="binding site" evidence="16">
    <location>
        <position position="23"/>
    </location>
    <ligand>
        <name>Mg(2+)</name>
        <dbReference type="ChEBI" id="CHEBI:18420"/>
        <label>2</label>
    </ligand>
</feature>
<dbReference type="InterPro" id="IPR041069">
    <property type="entry name" value="FeoB_Cyto"/>
</dbReference>
<dbReference type="InterPro" id="IPR027417">
    <property type="entry name" value="P-loop_NTPase"/>
</dbReference>
<comment type="function">
    <text evidence="1 17">Probable transporter of a GTP-driven Fe(2+) uptake system.</text>
</comment>
<evidence type="ECO:0000256" key="17">
    <source>
        <dbReference type="RuleBase" id="RU362098"/>
    </source>
</evidence>
<evidence type="ECO:0000256" key="7">
    <source>
        <dbReference type="ARBA" id="ARBA00022692"/>
    </source>
</evidence>
<evidence type="ECO:0000256" key="15">
    <source>
        <dbReference type="PIRSR" id="PIRSR603373-1"/>
    </source>
</evidence>
<keyword evidence="4" id="KW-1003">Cell membrane</keyword>
<keyword evidence="6" id="KW-0997">Cell inner membrane</keyword>
<feature type="transmembrane region" description="Helical" evidence="17">
    <location>
        <begin position="532"/>
        <end position="556"/>
    </location>
</feature>
<feature type="transmembrane region" description="Helical" evidence="17">
    <location>
        <begin position="497"/>
        <end position="520"/>
    </location>
</feature>
<dbReference type="Gene3D" id="3.40.50.300">
    <property type="entry name" value="P-loop containing nucleotide triphosphate hydrolases"/>
    <property type="match status" value="1"/>
</dbReference>
<keyword evidence="13 17" id="KW-0472">Membrane</keyword>